<sequence>MANIFQPSSMIIPIFNGENYDFWSIKMKTFFCSQDLWDIVDEGFTIPEDLSTLNASQKKELKENKQKDSKALFFLQQAVEDSIFPRIMGATSAKDAWGTLKEEFQGSDKVHAIKLQTLRREFELIKMKESETVKNYYTKIKELVSQMRSYGDNILDKRIVEKILISIPRKYDAIVTTIEQTKDLSTMSVTELIGSLEAYEQRLSRHDDNTFENAFQSKLKLRSHDDRRYGGKKNQDEYPPCGICKRTNHAEKYCRFRDGNLTHTQRMEWKQKDDTTNTKEYTAESSGKSLIAHTSLRASSKEDWYFDSGCSRHMTGVEKYLKEVKSYATSFVTFGDGAKGEIKGIGRLIDNGLPKLENVLLVKGLTANLISISQLCDQGMRVNFTKNECLVSNNEGNILMKGVRSKDNCYLWTPLEEANVSTCLLTKNEEVKLWHQKLGHLNLKSMKRVISEEAVRGLPSLQIQEGNICGECQIGKQTKVSHQKLQHLSTSKVLELLHMDLMGPIQVESLGGKKYVLVVVDDFSRYTWVNFIREKSETFEEFKNLCLQLQKEKDCGIVRIRSDHGKEFENSKFADFCAAEGITHEFSSPITPQQNGVVERKNRTLQESARVMLHAKNVPYKFWAEAMNTACYIHNRVTLRKGTATTLYELWKNRKPIVKYFHVFGSKCYILADREPRRKLDPKSDEGIFLGYSTNSRAYRVFNSRTRTMMESINVVVDDSDTTSADPAEETDVITPVPTPDDDQSEPESDQHSESTTEVPRPNKGPSTRTQKNHPLELVIGNPNQGIATRRSKEAISNSCFISKIEPKNVKEALTDEYWINAMQDELTQFKRSEVWDLVPRPDGINVIGTKWVYKNKTDENGDITRNKARLVAQGYTQIEGVDFDETFAPVARLESIRLLLAVACILKFKLYQMDVKSAFLNGYLNEEVYVEQPKGFVDPSFPNHVYKLKKALYGLKQAPRAWYERLTEFLVSHGYKKGGNDKTLFVREEKGKLMIAQIYVDDIVFGGMSRQMVEHFVHQMQSEFEMSLVGELTYFLGLQVKQMEDTIFISQEKYARNIVKKFGMEGGSHKRTPAPTHLKLTKDEKGVDVDQSLYRSMIGSLLYLTASRPDIMFAVGVCARYQSEPKMSHLTQVKRIFKYVNGTCGYGILYTHGNDSTLIGYCDADWAGSADDRKSTSGACFFLGNNLVSWFSKKQNSVSLSTAEAEYIAAGSSCSQLLWMRQMLKEYSVEQDVMTLYCDNLSAINISKNPIQHSRTKHIDIRHHFIRELVEEKIVTLEHIASEEQLADIFTKALDASQFENLRGKLGICLFEDK</sequence>
<dbReference type="Proteomes" id="UP001177021">
    <property type="component" value="Unassembled WGS sequence"/>
</dbReference>
<name>A0ACB0KDA9_TRIPR</name>
<reference evidence="1" key="1">
    <citation type="submission" date="2023-10" db="EMBL/GenBank/DDBJ databases">
        <authorList>
            <person name="Rodriguez Cubillos JULIANA M."/>
            <person name="De Vega J."/>
        </authorList>
    </citation>
    <scope>NUCLEOTIDE SEQUENCE</scope>
</reference>
<evidence type="ECO:0000313" key="2">
    <source>
        <dbReference type="Proteomes" id="UP001177021"/>
    </source>
</evidence>
<proteinExistence type="predicted"/>
<keyword evidence="2" id="KW-1185">Reference proteome</keyword>
<evidence type="ECO:0000313" key="1">
    <source>
        <dbReference type="EMBL" id="CAJ2654309.1"/>
    </source>
</evidence>
<dbReference type="EMBL" id="CASHSV030000206">
    <property type="protein sequence ID" value="CAJ2654309.1"/>
    <property type="molecule type" value="Genomic_DNA"/>
</dbReference>
<accession>A0ACB0KDA9</accession>
<organism evidence="1 2">
    <name type="scientific">Trifolium pratense</name>
    <name type="common">Red clover</name>
    <dbReference type="NCBI Taxonomy" id="57577"/>
    <lineage>
        <taxon>Eukaryota</taxon>
        <taxon>Viridiplantae</taxon>
        <taxon>Streptophyta</taxon>
        <taxon>Embryophyta</taxon>
        <taxon>Tracheophyta</taxon>
        <taxon>Spermatophyta</taxon>
        <taxon>Magnoliopsida</taxon>
        <taxon>eudicotyledons</taxon>
        <taxon>Gunneridae</taxon>
        <taxon>Pentapetalae</taxon>
        <taxon>rosids</taxon>
        <taxon>fabids</taxon>
        <taxon>Fabales</taxon>
        <taxon>Fabaceae</taxon>
        <taxon>Papilionoideae</taxon>
        <taxon>50 kb inversion clade</taxon>
        <taxon>NPAAA clade</taxon>
        <taxon>Hologalegina</taxon>
        <taxon>IRL clade</taxon>
        <taxon>Trifolieae</taxon>
        <taxon>Trifolium</taxon>
    </lineage>
</organism>
<gene>
    <name evidence="1" type="ORF">MILVUS5_LOCUS21485</name>
</gene>
<comment type="caution">
    <text evidence="1">The sequence shown here is derived from an EMBL/GenBank/DDBJ whole genome shotgun (WGS) entry which is preliminary data.</text>
</comment>
<protein>
    <submittedName>
        <fullName evidence="1">Uncharacterized protein</fullName>
    </submittedName>
</protein>